<name>A0AAE0IN83_9PEZI</name>
<organism evidence="2 3">
    <name type="scientific">Cercophora scortea</name>
    <dbReference type="NCBI Taxonomy" id="314031"/>
    <lineage>
        <taxon>Eukaryota</taxon>
        <taxon>Fungi</taxon>
        <taxon>Dikarya</taxon>
        <taxon>Ascomycota</taxon>
        <taxon>Pezizomycotina</taxon>
        <taxon>Sordariomycetes</taxon>
        <taxon>Sordariomycetidae</taxon>
        <taxon>Sordariales</taxon>
        <taxon>Lasiosphaeriaceae</taxon>
        <taxon>Cercophora</taxon>
    </lineage>
</organism>
<evidence type="ECO:0000313" key="3">
    <source>
        <dbReference type="Proteomes" id="UP001286456"/>
    </source>
</evidence>
<feature type="compositionally biased region" description="Basic residues" evidence="1">
    <location>
        <begin position="1"/>
        <end position="20"/>
    </location>
</feature>
<proteinExistence type="predicted"/>
<feature type="region of interest" description="Disordered" evidence="1">
    <location>
        <begin position="1"/>
        <end position="63"/>
    </location>
</feature>
<keyword evidence="3" id="KW-1185">Reference proteome</keyword>
<dbReference type="EMBL" id="JAUEPO010000003">
    <property type="protein sequence ID" value="KAK3328094.1"/>
    <property type="molecule type" value="Genomic_DNA"/>
</dbReference>
<reference evidence="2" key="2">
    <citation type="submission" date="2023-06" db="EMBL/GenBank/DDBJ databases">
        <authorList>
            <consortium name="Lawrence Berkeley National Laboratory"/>
            <person name="Haridas S."/>
            <person name="Hensen N."/>
            <person name="Bonometti L."/>
            <person name="Westerberg I."/>
            <person name="Brannstrom I.O."/>
            <person name="Guillou S."/>
            <person name="Cros-Aarteil S."/>
            <person name="Calhoun S."/>
            <person name="Kuo A."/>
            <person name="Mondo S."/>
            <person name="Pangilinan J."/>
            <person name="Riley R."/>
            <person name="Labutti K."/>
            <person name="Andreopoulos B."/>
            <person name="Lipzen A."/>
            <person name="Chen C."/>
            <person name="Yanf M."/>
            <person name="Daum C."/>
            <person name="Ng V."/>
            <person name="Clum A."/>
            <person name="Steindorff A."/>
            <person name="Ohm R."/>
            <person name="Martin F."/>
            <person name="Silar P."/>
            <person name="Natvig D."/>
            <person name="Lalanne C."/>
            <person name="Gautier V."/>
            <person name="Ament-Velasquez S.L."/>
            <person name="Kruys A."/>
            <person name="Hutchinson M.I."/>
            <person name="Powell A.J."/>
            <person name="Barry K."/>
            <person name="Miller A.N."/>
            <person name="Grigoriev I.V."/>
            <person name="Debuchy R."/>
            <person name="Gladieux P."/>
            <person name="Thoren M.H."/>
            <person name="Johannesson H."/>
        </authorList>
    </citation>
    <scope>NUCLEOTIDE SEQUENCE</scope>
    <source>
        <strain evidence="2">SMH4131-1</strain>
    </source>
</reference>
<evidence type="ECO:0000313" key="2">
    <source>
        <dbReference type="EMBL" id="KAK3328094.1"/>
    </source>
</evidence>
<gene>
    <name evidence="2" type="ORF">B0T19DRAFT_442012</name>
</gene>
<dbReference type="Proteomes" id="UP001286456">
    <property type="component" value="Unassembled WGS sequence"/>
</dbReference>
<feature type="compositionally biased region" description="Polar residues" evidence="1">
    <location>
        <begin position="25"/>
        <end position="39"/>
    </location>
</feature>
<accession>A0AAE0IN83</accession>
<protein>
    <submittedName>
        <fullName evidence="2">Uncharacterized protein</fullName>
    </submittedName>
</protein>
<comment type="caution">
    <text evidence="2">The sequence shown here is derived from an EMBL/GenBank/DDBJ whole genome shotgun (WGS) entry which is preliminary data.</text>
</comment>
<dbReference type="AlphaFoldDB" id="A0AAE0IN83"/>
<evidence type="ECO:0000256" key="1">
    <source>
        <dbReference type="SAM" id="MobiDB-lite"/>
    </source>
</evidence>
<sequence length="329" mass="36161">MTHRGTGKAQRRAGKLKHRLAAADTSHTASETALTTATGTEPEITRTATISSPTQSYDDSRIPEILVDESTTSIVLSDGREFTLQAPGNEPQPTTLPPPHPVSSVPWSPEDTRQEDDPVQFYHFGSPTRHNPSPWYNLDNLVPMASRMPQETAAALAVTSKAMYSIIGPKAFQNMERGALWRLLLLLERDSDFAVACGYCLRLHSPFSQPGDDFHGLPDCSNIDASVRFVVAPAMCRLLAKRYIQRQPYGTLITAAVRTAKCILPDFKSFASRDMRFVDGNLLLRTQSFIAPLDNNANRAPEGGLDLRGLGAFFAASVFEHSIEPPRKP</sequence>
<feature type="region of interest" description="Disordered" evidence="1">
    <location>
        <begin position="83"/>
        <end position="117"/>
    </location>
</feature>
<feature type="compositionally biased region" description="Polar residues" evidence="1">
    <location>
        <begin position="46"/>
        <end position="57"/>
    </location>
</feature>
<reference evidence="2" key="1">
    <citation type="journal article" date="2023" name="Mol. Phylogenet. Evol.">
        <title>Genome-scale phylogeny and comparative genomics of the fungal order Sordariales.</title>
        <authorList>
            <person name="Hensen N."/>
            <person name="Bonometti L."/>
            <person name="Westerberg I."/>
            <person name="Brannstrom I.O."/>
            <person name="Guillou S."/>
            <person name="Cros-Aarteil S."/>
            <person name="Calhoun S."/>
            <person name="Haridas S."/>
            <person name="Kuo A."/>
            <person name="Mondo S."/>
            <person name="Pangilinan J."/>
            <person name="Riley R."/>
            <person name="LaButti K."/>
            <person name="Andreopoulos B."/>
            <person name="Lipzen A."/>
            <person name="Chen C."/>
            <person name="Yan M."/>
            <person name="Daum C."/>
            <person name="Ng V."/>
            <person name="Clum A."/>
            <person name="Steindorff A."/>
            <person name="Ohm R.A."/>
            <person name="Martin F."/>
            <person name="Silar P."/>
            <person name="Natvig D.O."/>
            <person name="Lalanne C."/>
            <person name="Gautier V."/>
            <person name="Ament-Velasquez S.L."/>
            <person name="Kruys A."/>
            <person name="Hutchinson M.I."/>
            <person name="Powell A.J."/>
            <person name="Barry K."/>
            <person name="Miller A.N."/>
            <person name="Grigoriev I.V."/>
            <person name="Debuchy R."/>
            <person name="Gladieux P."/>
            <person name="Hiltunen Thoren M."/>
            <person name="Johannesson H."/>
        </authorList>
    </citation>
    <scope>NUCLEOTIDE SEQUENCE</scope>
    <source>
        <strain evidence="2">SMH4131-1</strain>
    </source>
</reference>